<dbReference type="Proteomes" id="UP000037109">
    <property type="component" value="Unassembled WGS sequence"/>
</dbReference>
<evidence type="ECO:0000313" key="1">
    <source>
        <dbReference type="EMBL" id="KON90014.1"/>
    </source>
</evidence>
<protein>
    <recommendedName>
        <fullName evidence="3">Transcription initiation factor TFIIIB</fullName>
    </recommendedName>
</protein>
<organism evidence="1 2">
    <name type="scientific">Sporosarcina globispora</name>
    <name type="common">Bacillus globisporus</name>
    <dbReference type="NCBI Taxonomy" id="1459"/>
    <lineage>
        <taxon>Bacteria</taxon>
        <taxon>Bacillati</taxon>
        <taxon>Bacillota</taxon>
        <taxon>Bacilli</taxon>
        <taxon>Bacillales</taxon>
        <taxon>Caryophanaceae</taxon>
        <taxon>Sporosarcina</taxon>
    </lineage>
</organism>
<dbReference type="OrthoDB" id="1822642at2"/>
<dbReference type="STRING" id="1459.AF332_26500"/>
<name>A0A0M0GJJ7_SPOGL</name>
<dbReference type="AlphaFoldDB" id="A0A0M0GJJ7"/>
<evidence type="ECO:0008006" key="3">
    <source>
        <dbReference type="Google" id="ProtNLM"/>
    </source>
</evidence>
<proteinExistence type="predicted"/>
<gene>
    <name evidence="1" type="ORF">AF332_26500</name>
</gene>
<comment type="caution">
    <text evidence="1">The sequence shown here is derived from an EMBL/GenBank/DDBJ whole genome shotgun (WGS) entry which is preliminary data.</text>
</comment>
<dbReference type="EMBL" id="LGUF01000007">
    <property type="protein sequence ID" value="KON90014.1"/>
    <property type="molecule type" value="Genomic_DNA"/>
</dbReference>
<dbReference type="RefSeq" id="WP_053437385.1">
    <property type="nucleotide sequence ID" value="NZ_LGUF01000007.1"/>
</dbReference>
<keyword evidence="2" id="KW-1185">Reference proteome</keyword>
<sequence length="61" mass="6863">MKEKRTCPECGSQRNKTGEFKGYGSVFKKNSVLKSSPVDACFCLDCGTILFLRVRNIEKLT</sequence>
<evidence type="ECO:0000313" key="2">
    <source>
        <dbReference type="Proteomes" id="UP000037109"/>
    </source>
</evidence>
<dbReference type="PATRIC" id="fig|1459.3.peg.5828"/>
<accession>A0A0M0GJJ7</accession>
<reference evidence="2" key="1">
    <citation type="submission" date="2015-07" db="EMBL/GenBank/DDBJ databases">
        <title>Fjat-10036 dsm4.</title>
        <authorList>
            <person name="Liu B."/>
            <person name="Wang J."/>
            <person name="Zhu Y."/>
            <person name="Liu G."/>
            <person name="Chen Q."/>
            <person name="Chen Z."/>
            <person name="Lan J."/>
            <person name="Che J."/>
            <person name="Ge C."/>
            <person name="Shi H."/>
            <person name="Pan Z."/>
            <person name="Liu X."/>
        </authorList>
    </citation>
    <scope>NUCLEOTIDE SEQUENCE [LARGE SCALE GENOMIC DNA]</scope>
    <source>
        <strain evidence="2">DSM 4</strain>
    </source>
</reference>